<name>A0AAU8DTZ1_9ACTN</name>
<dbReference type="InterPro" id="IPR052924">
    <property type="entry name" value="OsmC/Ohr_hydroprdx_reductase"/>
</dbReference>
<reference evidence="1" key="1">
    <citation type="submission" date="2024-05" db="EMBL/GenBank/DDBJ databases">
        <authorList>
            <person name="Cai S.Y."/>
            <person name="Jin L.M."/>
            <person name="Li H.R."/>
        </authorList>
    </citation>
    <scope>NUCLEOTIDE SEQUENCE</scope>
    <source>
        <strain evidence="1">A5-74</strain>
    </source>
</reference>
<dbReference type="InterPro" id="IPR036102">
    <property type="entry name" value="OsmC/Ohrsf"/>
</dbReference>
<protein>
    <submittedName>
        <fullName evidence="1">OsmC family protein</fullName>
    </submittedName>
</protein>
<organism evidence="1">
    <name type="scientific">Nakamurella sp. A5-74</name>
    <dbReference type="NCBI Taxonomy" id="3158264"/>
    <lineage>
        <taxon>Bacteria</taxon>
        <taxon>Bacillati</taxon>
        <taxon>Actinomycetota</taxon>
        <taxon>Actinomycetes</taxon>
        <taxon>Nakamurellales</taxon>
        <taxon>Nakamurellaceae</taxon>
        <taxon>Nakamurella</taxon>
    </lineage>
</organism>
<dbReference type="EMBL" id="CP159218">
    <property type="protein sequence ID" value="XCG65699.1"/>
    <property type="molecule type" value="Genomic_DNA"/>
</dbReference>
<dbReference type="RefSeq" id="WP_353651304.1">
    <property type="nucleotide sequence ID" value="NZ_CP159218.1"/>
</dbReference>
<accession>A0AAU8DTZ1</accession>
<gene>
    <name evidence="1" type="ORF">ABLG96_10700</name>
</gene>
<dbReference type="PANTHER" id="PTHR35368">
    <property type="entry name" value="HYDROPEROXIDE REDUCTASE"/>
    <property type="match status" value="1"/>
</dbReference>
<dbReference type="Gene3D" id="3.30.300.20">
    <property type="match status" value="1"/>
</dbReference>
<proteinExistence type="predicted"/>
<evidence type="ECO:0000313" key="1">
    <source>
        <dbReference type="EMBL" id="XCG65699.1"/>
    </source>
</evidence>
<dbReference type="AlphaFoldDB" id="A0AAU8DTZ1"/>
<dbReference type="Pfam" id="PF02566">
    <property type="entry name" value="OsmC"/>
    <property type="match status" value="1"/>
</dbReference>
<dbReference type="PANTHER" id="PTHR35368:SF1">
    <property type="entry name" value="HYDROPEROXIDE REDUCTASE"/>
    <property type="match status" value="1"/>
</dbReference>
<dbReference type="InterPro" id="IPR003718">
    <property type="entry name" value="OsmC/Ohr_fam"/>
</dbReference>
<sequence length="156" mass="16533">MPLVPFAVSGQGTGVAQTVSVSGASYVIQTDAYPAFGGEDKHPSPLAYTLASLSSCNQVTSTIVARELGITVESVKFDVTADFNPTTMTTGTYRESETTFQNLKVVATISTDADAAQFATLQSETERRCPVTELFRLAGVTSTSEWRRTPIGAPVS</sequence>
<dbReference type="SUPFAM" id="SSF82784">
    <property type="entry name" value="OsmC-like"/>
    <property type="match status" value="1"/>
</dbReference>
<dbReference type="InterPro" id="IPR015946">
    <property type="entry name" value="KH_dom-like_a/b"/>
</dbReference>